<dbReference type="EMBL" id="LELK01000001">
    <property type="protein sequence ID" value="KMM39543.1"/>
    <property type="molecule type" value="Genomic_DNA"/>
</dbReference>
<gene>
    <name evidence="8" type="ORF">AB986_10245</name>
</gene>
<accession>A0A0J6D2J1</accession>
<keyword evidence="6" id="KW-0472">Membrane</keyword>
<dbReference type="AlphaFoldDB" id="A0A0J6D2J1"/>
<evidence type="ECO:0000256" key="3">
    <source>
        <dbReference type="ARBA" id="ARBA00022475"/>
    </source>
</evidence>
<evidence type="ECO:0000313" key="8">
    <source>
        <dbReference type="EMBL" id="KMM39543.1"/>
    </source>
</evidence>
<dbReference type="PANTHER" id="PTHR30561:SF0">
    <property type="entry name" value="GUANIDINIUM EXPORTER"/>
    <property type="match status" value="1"/>
</dbReference>
<dbReference type="GO" id="GO:0022857">
    <property type="term" value="F:transmembrane transporter activity"/>
    <property type="evidence" value="ECO:0007669"/>
    <property type="project" value="InterPro"/>
</dbReference>
<dbReference type="PATRIC" id="fig|157733.3.peg.4359"/>
<evidence type="ECO:0000256" key="6">
    <source>
        <dbReference type="ARBA" id="ARBA00023136"/>
    </source>
</evidence>
<protein>
    <submittedName>
        <fullName evidence="8">Uncharacterized protein</fullName>
    </submittedName>
</protein>
<evidence type="ECO:0000313" key="9">
    <source>
        <dbReference type="Proteomes" id="UP000035996"/>
    </source>
</evidence>
<dbReference type="PANTHER" id="PTHR30561">
    <property type="entry name" value="SMR FAMILY PROTON-DEPENDENT DRUG EFFLUX TRANSPORTER SUGE"/>
    <property type="match status" value="1"/>
</dbReference>
<sequence length="105" mass="11224">MAWIALMIAGLGEVGGVISLKLSEGFTKLKPSVFTILFGGLSFFMLSLSLKALPVGTAYAIWTGIGSAGSVLIGMYWFKEPRNRMQLLLITCVIISVVGLRVVEG</sequence>
<evidence type="ECO:0000256" key="2">
    <source>
        <dbReference type="ARBA" id="ARBA00022448"/>
    </source>
</evidence>
<dbReference type="Proteomes" id="UP000035996">
    <property type="component" value="Unassembled WGS sequence"/>
</dbReference>
<dbReference type="InterPro" id="IPR000390">
    <property type="entry name" value="Small_drug/metabolite_transptr"/>
</dbReference>
<comment type="similarity">
    <text evidence="7">Belongs to the drug/metabolite transporter (DMT) superfamily. Small multidrug resistance (SMR) (TC 2.A.7.1) family.</text>
</comment>
<dbReference type="SUPFAM" id="SSF103481">
    <property type="entry name" value="Multidrug resistance efflux transporter EmrE"/>
    <property type="match status" value="1"/>
</dbReference>
<keyword evidence="5" id="KW-1133">Transmembrane helix</keyword>
<evidence type="ECO:0000256" key="5">
    <source>
        <dbReference type="ARBA" id="ARBA00022989"/>
    </source>
</evidence>
<comment type="subcellular location">
    <subcellularLocation>
        <location evidence="1 7">Cell membrane</location>
        <topology evidence="1 7">Multi-pass membrane protein</topology>
    </subcellularLocation>
</comment>
<dbReference type="FunFam" id="1.10.3730.20:FF:000001">
    <property type="entry name" value="Quaternary ammonium compound resistance transporter SugE"/>
    <property type="match status" value="1"/>
</dbReference>
<evidence type="ECO:0000256" key="4">
    <source>
        <dbReference type="ARBA" id="ARBA00022692"/>
    </source>
</evidence>
<dbReference type="RefSeq" id="WP_048310715.1">
    <property type="nucleotide sequence ID" value="NZ_CP119526.1"/>
</dbReference>
<keyword evidence="9" id="KW-1185">Reference proteome</keyword>
<reference evidence="8" key="1">
    <citation type="submission" date="2015-06" db="EMBL/GenBank/DDBJ databases">
        <authorList>
            <person name="Liu B."/>
            <person name="Wang J."/>
            <person name="Zhu Y."/>
            <person name="Liu G."/>
            <person name="Chen Q."/>
            <person name="Zheng C."/>
            <person name="Che J."/>
            <person name="Ge C."/>
            <person name="Shi H."/>
            <person name="Pan Z."/>
            <person name="Liu X."/>
        </authorList>
    </citation>
    <scope>NUCLEOTIDE SEQUENCE [LARGE SCALE GENOMIC DNA]</scope>
    <source>
        <strain evidence="8">DSM 16346</strain>
    </source>
</reference>
<evidence type="ECO:0000256" key="1">
    <source>
        <dbReference type="ARBA" id="ARBA00004651"/>
    </source>
</evidence>
<evidence type="ECO:0000256" key="7">
    <source>
        <dbReference type="RuleBase" id="RU003942"/>
    </source>
</evidence>
<comment type="caution">
    <text evidence="8">The sequence shown here is derived from an EMBL/GenBank/DDBJ whole genome shotgun (WGS) entry which is preliminary data.</text>
</comment>
<keyword evidence="2" id="KW-0813">Transport</keyword>
<keyword evidence="3" id="KW-1003">Cell membrane</keyword>
<proteinExistence type="inferred from homology"/>
<keyword evidence="4 7" id="KW-0812">Transmembrane</keyword>
<dbReference type="GeneID" id="301327046"/>
<dbReference type="InterPro" id="IPR045324">
    <property type="entry name" value="Small_multidrug_res"/>
</dbReference>
<dbReference type="GO" id="GO:0005886">
    <property type="term" value="C:plasma membrane"/>
    <property type="evidence" value="ECO:0007669"/>
    <property type="project" value="UniProtKB-SubCell"/>
</dbReference>
<dbReference type="STRING" id="157733.AB986_10245"/>
<organism evidence="8 9">
    <name type="scientific">Guptibacillus hwajinpoensis</name>
    <dbReference type="NCBI Taxonomy" id="208199"/>
    <lineage>
        <taxon>Bacteria</taxon>
        <taxon>Bacillati</taxon>
        <taxon>Bacillota</taxon>
        <taxon>Bacilli</taxon>
        <taxon>Bacillales</taxon>
        <taxon>Guptibacillaceae</taxon>
        <taxon>Guptibacillus</taxon>
    </lineage>
</organism>
<dbReference type="InterPro" id="IPR037185">
    <property type="entry name" value="EmrE-like"/>
</dbReference>
<dbReference type="OrthoDB" id="21828at2"/>
<name>A0A0J6D2J1_9BACL</name>
<dbReference type="Gene3D" id="1.10.3730.20">
    <property type="match status" value="1"/>
</dbReference>
<dbReference type="Pfam" id="PF00893">
    <property type="entry name" value="Multi_Drug_Res"/>
    <property type="match status" value="1"/>
</dbReference>